<proteinExistence type="predicted"/>
<evidence type="ECO:0000259" key="1">
    <source>
        <dbReference type="Pfam" id="PF10102"/>
    </source>
</evidence>
<dbReference type="AlphaFoldDB" id="X1BAX9"/>
<feature type="domain" description="DUF2341" evidence="1">
    <location>
        <begin position="111"/>
        <end position="184"/>
    </location>
</feature>
<dbReference type="InterPro" id="IPR018765">
    <property type="entry name" value="DUF2341"/>
</dbReference>
<dbReference type="EMBL" id="BART01009590">
    <property type="protein sequence ID" value="GAG78392.1"/>
    <property type="molecule type" value="Genomic_DNA"/>
</dbReference>
<dbReference type="Pfam" id="PF10102">
    <property type="entry name" value="DUF2341"/>
    <property type="match status" value="1"/>
</dbReference>
<protein>
    <recommendedName>
        <fullName evidence="1">DUF2341 domain-containing protein</fullName>
    </recommendedName>
</protein>
<name>X1BAX9_9ZZZZ</name>
<gene>
    <name evidence="2" type="ORF">S01H4_21209</name>
</gene>
<evidence type="ECO:0000313" key="2">
    <source>
        <dbReference type="EMBL" id="GAG78392.1"/>
    </source>
</evidence>
<feature type="non-terminal residue" evidence="2">
    <location>
        <position position="208"/>
    </location>
</feature>
<accession>X1BAX9</accession>
<sequence length="208" mass="24269">MQHQYYNGYHYYYITGVPVKQDHNYHGMWKYNVPIDSSGKWELLGKLSSDTISEALDSGRYVMLDPWWDSDWDYYKICHISNPRLDYQIELIVDNSSNGGDVNCNNHAQSDFDDIRFLRTDNSTELDYWCETYTADTQATFWINNSYNDSEILMYYGNNAVSTTGNGTNTFYMWDDFDNGYNDNDAPKSSRYWNVIGKDGSDVCNIDS</sequence>
<comment type="caution">
    <text evidence="2">The sequence shown here is derived from an EMBL/GenBank/DDBJ whole genome shotgun (WGS) entry which is preliminary data.</text>
</comment>
<organism evidence="2">
    <name type="scientific">marine sediment metagenome</name>
    <dbReference type="NCBI Taxonomy" id="412755"/>
    <lineage>
        <taxon>unclassified sequences</taxon>
        <taxon>metagenomes</taxon>
        <taxon>ecological metagenomes</taxon>
    </lineage>
</organism>
<reference evidence="2" key="1">
    <citation type="journal article" date="2014" name="Front. Microbiol.">
        <title>High frequency of phylogenetically diverse reductive dehalogenase-homologous genes in deep subseafloor sedimentary metagenomes.</title>
        <authorList>
            <person name="Kawai M."/>
            <person name="Futagami T."/>
            <person name="Toyoda A."/>
            <person name="Takaki Y."/>
            <person name="Nishi S."/>
            <person name="Hori S."/>
            <person name="Arai W."/>
            <person name="Tsubouchi T."/>
            <person name="Morono Y."/>
            <person name="Uchiyama I."/>
            <person name="Ito T."/>
            <person name="Fujiyama A."/>
            <person name="Inagaki F."/>
            <person name="Takami H."/>
        </authorList>
    </citation>
    <scope>NUCLEOTIDE SEQUENCE</scope>
    <source>
        <strain evidence="2">Expedition CK06-06</strain>
    </source>
</reference>